<dbReference type="InterPro" id="IPR017853">
    <property type="entry name" value="GH"/>
</dbReference>
<dbReference type="EMBL" id="AZHF01000004">
    <property type="protein sequence ID" value="OAA76099.1"/>
    <property type="molecule type" value="Genomic_DNA"/>
</dbReference>
<dbReference type="EC" id="3.2.1.14" evidence="2"/>
<evidence type="ECO:0000256" key="3">
    <source>
        <dbReference type="ARBA" id="ARBA00022669"/>
    </source>
</evidence>
<dbReference type="GO" id="GO:0008843">
    <property type="term" value="F:endochitinase activity"/>
    <property type="evidence" value="ECO:0007669"/>
    <property type="project" value="UniProtKB-EC"/>
</dbReference>
<keyword evidence="3" id="KW-0147">Chitin-binding</keyword>
<dbReference type="SUPFAM" id="SSF57016">
    <property type="entry name" value="Plant lectins/antimicrobial peptides"/>
    <property type="match status" value="1"/>
</dbReference>
<organism evidence="7 8">
    <name type="scientific">Akanthomyces lecanii RCEF 1005</name>
    <dbReference type="NCBI Taxonomy" id="1081108"/>
    <lineage>
        <taxon>Eukaryota</taxon>
        <taxon>Fungi</taxon>
        <taxon>Dikarya</taxon>
        <taxon>Ascomycota</taxon>
        <taxon>Pezizomycotina</taxon>
        <taxon>Sordariomycetes</taxon>
        <taxon>Hypocreomycetidae</taxon>
        <taxon>Hypocreales</taxon>
        <taxon>Cordycipitaceae</taxon>
        <taxon>Akanthomyces</taxon>
        <taxon>Cordyceps confragosa</taxon>
    </lineage>
</organism>
<keyword evidence="8" id="KW-1185">Reference proteome</keyword>
<reference evidence="7 8" key="1">
    <citation type="journal article" date="2016" name="Genome Biol. Evol.">
        <title>Divergent and convergent evolution of fungal pathogenicity.</title>
        <authorList>
            <person name="Shang Y."/>
            <person name="Xiao G."/>
            <person name="Zheng P."/>
            <person name="Cen K."/>
            <person name="Zhan S."/>
            <person name="Wang C."/>
        </authorList>
    </citation>
    <scope>NUCLEOTIDE SEQUENCE [LARGE SCALE GENOMIC DNA]</scope>
    <source>
        <strain evidence="7 8">RCEF 1005</strain>
    </source>
</reference>
<evidence type="ECO:0000256" key="4">
    <source>
        <dbReference type="ARBA" id="ARBA00023026"/>
    </source>
</evidence>
<dbReference type="SUPFAM" id="SSF51445">
    <property type="entry name" value="(Trans)glycosidases"/>
    <property type="match status" value="1"/>
</dbReference>
<dbReference type="InterPro" id="IPR053214">
    <property type="entry name" value="LysM12-like"/>
</dbReference>
<evidence type="ECO:0000256" key="5">
    <source>
        <dbReference type="SAM" id="MobiDB-lite"/>
    </source>
</evidence>
<dbReference type="SUPFAM" id="SSF54556">
    <property type="entry name" value="Chitinase insertion domain"/>
    <property type="match status" value="1"/>
</dbReference>
<feature type="region of interest" description="Disordered" evidence="5">
    <location>
        <begin position="494"/>
        <end position="513"/>
    </location>
</feature>
<dbReference type="AlphaFoldDB" id="A0A162N614"/>
<dbReference type="GO" id="GO:0005975">
    <property type="term" value="P:carbohydrate metabolic process"/>
    <property type="evidence" value="ECO:0007669"/>
    <property type="project" value="InterPro"/>
</dbReference>
<feature type="domain" description="GH18" evidence="6">
    <location>
        <begin position="157"/>
        <end position="508"/>
    </location>
</feature>
<evidence type="ECO:0000256" key="2">
    <source>
        <dbReference type="ARBA" id="ARBA00012729"/>
    </source>
</evidence>
<evidence type="ECO:0000259" key="6">
    <source>
        <dbReference type="PROSITE" id="PS51910"/>
    </source>
</evidence>
<dbReference type="PANTHER" id="PTHR47700:SF2">
    <property type="entry name" value="CHITINASE"/>
    <property type="match status" value="1"/>
</dbReference>
<dbReference type="InterPro" id="IPR029070">
    <property type="entry name" value="Chitinase_insertion_sf"/>
</dbReference>
<name>A0A162N614_CORDF</name>
<dbReference type="InterPro" id="IPR011583">
    <property type="entry name" value="Chitinase_II/V-like_cat"/>
</dbReference>
<accession>A0A162N614</accession>
<dbReference type="GO" id="GO:0008061">
    <property type="term" value="F:chitin binding"/>
    <property type="evidence" value="ECO:0007669"/>
    <property type="project" value="UniProtKB-KW"/>
</dbReference>
<dbReference type="OrthoDB" id="73875at2759"/>
<dbReference type="Gene3D" id="3.10.50.10">
    <property type="match status" value="1"/>
</dbReference>
<dbReference type="Pfam" id="PF00187">
    <property type="entry name" value="Chitin_bind_1"/>
    <property type="match status" value="1"/>
</dbReference>
<keyword evidence="7" id="KW-0378">Hydrolase</keyword>
<proteinExistence type="inferred from homology"/>
<dbReference type="InterPro" id="IPR001002">
    <property type="entry name" value="Chitin-bd_1"/>
</dbReference>
<dbReference type="SMART" id="SM00636">
    <property type="entry name" value="Glyco_18"/>
    <property type="match status" value="1"/>
</dbReference>
<evidence type="ECO:0000256" key="1">
    <source>
        <dbReference type="ARBA" id="ARBA00008682"/>
    </source>
</evidence>
<dbReference type="PANTHER" id="PTHR47700">
    <property type="entry name" value="V CHITINASE, PUTATIVE (AFU_ORTHOLOGUE AFUA_6G13720)-RELATED"/>
    <property type="match status" value="1"/>
</dbReference>
<dbReference type="STRING" id="1081108.A0A162N614"/>
<protein>
    <recommendedName>
        <fullName evidence="2">chitinase</fullName>
        <ecNumber evidence="2">3.2.1.14</ecNumber>
    </recommendedName>
</protein>
<dbReference type="PROSITE" id="PS51910">
    <property type="entry name" value="GH18_2"/>
    <property type="match status" value="1"/>
</dbReference>
<dbReference type="InterPro" id="IPR036861">
    <property type="entry name" value="Endochitinase-like_sf"/>
</dbReference>
<dbReference type="Gene3D" id="3.30.60.10">
    <property type="entry name" value="Endochitinase-like"/>
    <property type="match status" value="1"/>
</dbReference>
<evidence type="ECO:0000313" key="8">
    <source>
        <dbReference type="Proteomes" id="UP000076881"/>
    </source>
</evidence>
<sequence>MISRGSNSTNSTVMTTLSHTLPLLARNNCRTKQVKQGDSCAALADRCPTFARPSRPGSTIAAVPETCPTWAPVTGTVCGPQVPGTKKPTDETDFADLNPCPLNACCDVWGFCGTTTEFCTKTPADNGGPGTTQPGKSSCISNCGMYIVKNDQGPSSFENLGYFEAFNEGRKCLHMDASNIPTDKYTSIQFAFASVTASFDVELGTVNGQFERFMGLKGPKKILSFGGWAFSTDQATFQRFRQATNPANRGTFVNSLISFLDKNDIDDLDFDWEYPGAPDIPDIEPGSPYEDDNYLGFISLLRSRLPLSKTLSIALPASFWYLKQYPVRDIARYVDYFICCDGGNCLRSHVNKTETINALAMLTKAGVYSNQILVGVSSYGRSIRMKDEHCSGPFCTFLGARGYSHAYEGRCTGTGGYISNAEIGEIIGKQQNYSIVQSFVDKDSGSNIAMCGEPGAVDWVVYMDSDVKADRVDWIKQQNFRGFSDWVIDLESFTGSEDNSGDDGSGGYDPEDENWDWNFEGDNACDDNPGNLQSIADSIDKISRKCASFYVLKILSGMIDESLELFGKNSQGYDEQFGHYVTWVKENIDPKLDSFMEFGRGDGNEFFTCITTSIVGAMTLKSLHFCAILIVLN</sequence>
<comment type="similarity">
    <text evidence="1">Belongs to the glycosyl hydrolase 18 family. Chitinase class V subfamily.</text>
</comment>
<dbReference type="Proteomes" id="UP000076881">
    <property type="component" value="Unassembled WGS sequence"/>
</dbReference>
<gene>
    <name evidence="7" type="ORF">LEL_05783</name>
</gene>
<dbReference type="Gene3D" id="3.20.20.80">
    <property type="entry name" value="Glycosidases"/>
    <property type="match status" value="2"/>
</dbReference>
<dbReference type="Pfam" id="PF00704">
    <property type="entry name" value="Glyco_hydro_18"/>
    <property type="match status" value="1"/>
</dbReference>
<evidence type="ECO:0000313" key="7">
    <source>
        <dbReference type="EMBL" id="OAA76099.1"/>
    </source>
</evidence>
<dbReference type="InterPro" id="IPR001223">
    <property type="entry name" value="Glyco_hydro18_cat"/>
</dbReference>
<keyword evidence="4" id="KW-0843">Virulence</keyword>
<dbReference type="CDD" id="cd00035">
    <property type="entry name" value="ChtBD1"/>
    <property type="match status" value="1"/>
</dbReference>
<comment type="caution">
    <text evidence="7">The sequence shown here is derived from an EMBL/GenBank/DDBJ whole genome shotgun (WGS) entry which is preliminary data.</text>
</comment>